<sequence>MAHVHLLAAWQHNDIDKIKQLVSKRVHVFFTKENGSTIEKDYETLITSIKQAIDVAIKNDWEWQFDVIHKTERGSENIVVLKISISSGDFESSDTAGLCVLTFDDDGDSRRLVRAYIEDNVTNN</sequence>
<dbReference type="RefSeq" id="WP_086043256.1">
    <property type="nucleotide sequence ID" value="NZ_CBCRZA010000007.1"/>
</dbReference>
<gene>
    <name evidence="1" type="ORF">MCCS_21310</name>
</gene>
<dbReference type="STRING" id="1855823.MCCS_21310"/>
<dbReference type="OrthoDB" id="2418158at2"/>
<dbReference type="EMBL" id="CP021059">
    <property type="protein sequence ID" value="ARQ07720.1"/>
    <property type="molecule type" value="Genomic_DNA"/>
</dbReference>
<protein>
    <recommendedName>
        <fullName evidence="3">Nuclear transport factor 2 family protein</fullName>
    </recommendedName>
</protein>
<organism evidence="1 2">
    <name type="scientific">Macrococcoides canis</name>
    <dbReference type="NCBI Taxonomy" id="1855823"/>
    <lineage>
        <taxon>Bacteria</taxon>
        <taxon>Bacillati</taxon>
        <taxon>Bacillota</taxon>
        <taxon>Bacilli</taxon>
        <taxon>Bacillales</taxon>
        <taxon>Staphylococcaceae</taxon>
        <taxon>Macrococcoides</taxon>
    </lineage>
</organism>
<proteinExistence type="predicted"/>
<evidence type="ECO:0008006" key="3">
    <source>
        <dbReference type="Google" id="ProtNLM"/>
    </source>
</evidence>
<dbReference type="Proteomes" id="UP000194154">
    <property type="component" value="Chromosome"/>
</dbReference>
<evidence type="ECO:0000313" key="1">
    <source>
        <dbReference type="EMBL" id="ARQ07720.1"/>
    </source>
</evidence>
<keyword evidence="2" id="KW-1185">Reference proteome</keyword>
<dbReference type="GeneID" id="35296214"/>
<dbReference type="KEGG" id="mcak:MCCS_21310"/>
<accession>A0A1W7AF18</accession>
<reference evidence="1 2" key="1">
    <citation type="journal article" date="2017" name="Int. J. Syst. Evol. Microbiol.">
        <title>Macrococcus canis sp. nov., a skin bacterium associated with infections in dogs.</title>
        <authorList>
            <person name="Gobeli Brawand S."/>
            <person name="Cotting K."/>
            <person name="Gomez-Sanz E."/>
            <person name="Collaud A."/>
            <person name="Thomann A."/>
            <person name="Brodard I."/>
            <person name="Rodriguez-Campos S."/>
            <person name="Strauss C."/>
            <person name="Perreten V."/>
        </authorList>
    </citation>
    <scope>NUCLEOTIDE SEQUENCE [LARGE SCALE GENOMIC DNA]</scope>
    <source>
        <strain evidence="1 2">KM45013</strain>
    </source>
</reference>
<evidence type="ECO:0000313" key="2">
    <source>
        <dbReference type="Proteomes" id="UP000194154"/>
    </source>
</evidence>
<name>A0A1W7AF18_9STAP</name>
<dbReference type="AlphaFoldDB" id="A0A1W7AF18"/>